<keyword evidence="10" id="KW-1185">Reference proteome</keyword>
<dbReference type="PANTHER" id="PTHR22974">
    <property type="entry name" value="MIXED LINEAGE PROTEIN KINASE"/>
    <property type="match status" value="1"/>
</dbReference>
<evidence type="ECO:0000256" key="2">
    <source>
        <dbReference type="ARBA" id="ARBA00022679"/>
    </source>
</evidence>
<organism evidence="9 10">
    <name type="scientific">Cladorrhinum samala</name>
    <dbReference type="NCBI Taxonomy" id="585594"/>
    <lineage>
        <taxon>Eukaryota</taxon>
        <taxon>Fungi</taxon>
        <taxon>Dikarya</taxon>
        <taxon>Ascomycota</taxon>
        <taxon>Pezizomycotina</taxon>
        <taxon>Sordariomycetes</taxon>
        <taxon>Sordariomycetidae</taxon>
        <taxon>Sordariales</taxon>
        <taxon>Podosporaceae</taxon>
        <taxon>Cladorrhinum</taxon>
    </lineage>
</organism>
<feature type="compositionally biased region" description="Polar residues" evidence="7">
    <location>
        <begin position="1"/>
        <end position="10"/>
    </location>
</feature>
<dbReference type="GO" id="GO:0007094">
    <property type="term" value="P:mitotic spindle assembly checkpoint signaling"/>
    <property type="evidence" value="ECO:0007669"/>
    <property type="project" value="TreeGrafter"/>
</dbReference>
<dbReference type="PANTHER" id="PTHR22974:SF21">
    <property type="entry name" value="DUAL SPECIFICITY PROTEIN KINASE TTK"/>
    <property type="match status" value="1"/>
</dbReference>
<accession>A0AAV9HPC4</accession>
<reference evidence="9" key="1">
    <citation type="journal article" date="2023" name="Mol. Phylogenet. Evol.">
        <title>Genome-scale phylogeny and comparative genomics of the fungal order Sordariales.</title>
        <authorList>
            <person name="Hensen N."/>
            <person name="Bonometti L."/>
            <person name="Westerberg I."/>
            <person name="Brannstrom I.O."/>
            <person name="Guillou S."/>
            <person name="Cros-Aarteil S."/>
            <person name="Calhoun S."/>
            <person name="Haridas S."/>
            <person name="Kuo A."/>
            <person name="Mondo S."/>
            <person name="Pangilinan J."/>
            <person name="Riley R."/>
            <person name="LaButti K."/>
            <person name="Andreopoulos B."/>
            <person name="Lipzen A."/>
            <person name="Chen C."/>
            <person name="Yan M."/>
            <person name="Daum C."/>
            <person name="Ng V."/>
            <person name="Clum A."/>
            <person name="Steindorff A."/>
            <person name="Ohm R.A."/>
            <person name="Martin F."/>
            <person name="Silar P."/>
            <person name="Natvig D.O."/>
            <person name="Lalanne C."/>
            <person name="Gautier V."/>
            <person name="Ament-Velasquez S.L."/>
            <person name="Kruys A."/>
            <person name="Hutchinson M.I."/>
            <person name="Powell A.J."/>
            <person name="Barry K."/>
            <person name="Miller A.N."/>
            <person name="Grigoriev I.V."/>
            <person name="Debuchy R."/>
            <person name="Gladieux P."/>
            <person name="Hiltunen Thoren M."/>
            <person name="Johannesson H."/>
        </authorList>
    </citation>
    <scope>NUCLEOTIDE SEQUENCE</scope>
    <source>
        <strain evidence="9">PSN324</strain>
    </source>
</reference>
<dbReference type="PROSITE" id="PS00107">
    <property type="entry name" value="PROTEIN_KINASE_ATP"/>
    <property type="match status" value="1"/>
</dbReference>
<evidence type="ECO:0000256" key="1">
    <source>
        <dbReference type="ARBA" id="ARBA00022527"/>
    </source>
</evidence>
<feature type="compositionally biased region" description="Low complexity" evidence="7">
    <location>
        <begin position="50"/>
        <end position="63"/>
    </location>
</feature>
<dbReference type="CDD" id="cd14131">
    <property type="entry name" value="PKc_Mps1"/>
    <property type="match status" value="1"/>
</dbReference>
<dbReference type="SUPFAM" id="SSF56112">
    <property type="entry name" value="Protein kinase-like (PK-like)"/>
    <property type="match status" value="1"/>
</dbReference>
<reference evidence="9" key="2">
    <citation type="submission" date="2023-06" db="EMBL/GenBank/DDBJ databases">
        <authorList>
            <consortium name="Lawrence Berkeley National Laboratory"/>
            <person name="Mondo S.J."/>
            <person name="Hensen N."/>
            <person name="Bonometti L."/>
            <person name="Westerberg I."/>
            <person name="Brannstrom I.O."/>
            <person name="Guillou S."/>
            <person name="Cros-Aarteil S."/>
            <person name="Calhoun S."/>
            <person name="Haridas S."/>
            <person name="Kuo A."/>
            <person name="Pangilinan J."/>
            <person name="Riley R."/>
            <person name="Labutti K."/>
            <person name="Andreopoulos B."/>
            <person name="Lipzen A."/>
            <person name="Chen C."/>
            <person name="Yanf M."/>
            <person name="Daum C."/>
            <person name="Ng V."/>
            <person name="Clum A."/>
            <person name="Steindorff A."/>
            <person name="Ohm R."/>
            <person name="Martin F."/>
            <person name="Silar P."/>
            <person name="Natvig D."/>
            <person name="Lalanne C."/>
            <person name="Gautier V."/>
            <person name="Ament-Velasquez S.L."/>
            <person name="Kruys A."/>
            <person name="Hutchinson M.I."/>
            <person name="Powell A.J."/>
            <person name="Barry K."/>
            <person name="Miller A.N."/>
            <person name="Grigoriev I.V."/>
            <person name="Debuchy R."/>
            <person name="Gladieux P."/>
            <person name="Thoren M.H."/>
            <person name="Johannesson H."/>
        </authorList>
    </citation>
    <scope>NUCLEOTIDE SEQUENCE</scope>
    <source>
        <strain evidence="9">PSN324</strain>
    </source>
</reference>
<dbReference type="Pfam" id="PF00069">
    <property type="entry name" value="Pkinase"/>
    <property type="match status" value="2"/>
</dbReference>
<comment type="caution">
    <text evidence="9">The sequence shown here is derived from an EMBL/GenBank/DDBJ whole genome shotgun (WGS) entry which is preliminary data.</text>
</comment>
<feature type="compositionally biased region" description="Polar residues" evidence="7">
    <location>
        <begin position="193"/>
        <end position="213"/>
    </location>
</feature>
<keyword evidence="5 6" id="KW-0067">ATP-binding</keyword>
<evidence type="ECO:0000313" key="10">
    <source>
        <dbReference type="Proteomes" id="UP001321749"/>
    </source>
</evidence>
<evidence type="ECO:0000259" key="8">
    <source>
        <dbReference type="PROSITE" id="PS50011"/>
    </source>
</evidence>
<evidence type="ECO:0000256" key="5">
    <source>
        <dbReference type="ARBA" id="ARBA00022840"/>
    </source>
</evidence>
<evidence type="ECO:0000313" key="9">
    <source>
        <dbReference type="EMBL" id="KAK4460791.1"/>
    </source>
</evidence>
<name>A0AAV9HPC4_9PEZI</name>
<dbReference type="PROSITE" id="PS00108">
    <property type="entry name" value="PROTEIN_KINASE_ST"/>
    <property type="match status" value="1"/>
</dbReference>
<keyword evidence="3 6" id="KW-0547">Nucleotide-binding</keyword>
<dbReference type="GO" id="GO:0098813">
    <property type="term" value="P:nuclear chromosome segregation"/>
    <property type="evidence" value="ECO:0007669"/>
    <property type="project" value="UniProtKB-ARBA"/>
</dbReference>
<dbReference type="PROSITE" id="PS50011">
    <property type="entry name" value="PROTEIN_KINASE_DOM"/>
    <property type="match status" value="1"/>
</dbReference>
<dbReference type="GO" id="GO:0000776">
    <property type="term" value="C:kinetochore"/>
    <property type="evidence" value="ECO:0007669"/>
    <property type="project" value="TreeGrafter"/>
</dbReference>
<gene>
    <name evidence="9" type="ORF">QBC42DRAFT_228754</name>
</gene>
<dbReference type="Gene3D" id="1.10.510.10">
    <property type="entry name" value="Transferase(Phosphotransferase) domain 1"/>
    <property type="match status" value="1"/>
</dbReference>
<feature type="region of interest" description="Disordered" evidence="7">
    <location>
        <begin position="1"/>
        <end position="249"/>
    </location>
</feature>
<dbReference type="EMBL" id="MU865004">
    <property type="protein sequence ID" value="KAK4460791.1"/>
    <property type="molecule type" value="Genomic_DNA"/>
</dbReference>
<dbReference type="GO" id="GO:0005524">
    <property type="term" value="F:ATP binding"/>
    <property type="evidence" value="ECO:0007669"/>
    <property type="project" value="UniProtKB-UniRule"/>
</dbReference>
<dbReference type="GO" id="GO:0034501">
    <property type="term" value="P:protein localization to kinetochore"/>
    <property type="evidence" value="ECO:0007669"/>
    <property type="project" value="TreeGrafter"/>
</dbReference>
<feature type="compositionally biased region" description="Low complexity" evidence="7">
    <location>
        <begin position="401"/>
        <end position="416"/>
    </location>
</feature>
<evidence type="ECO:0000256" key="4">
    <source>
        <dbReference type="ARBA" id="ARBA00022777"/>
    </source>
</evidence>
<dbReference type="GO" id="GO:0033316">
    <property type="term" value="P:meiotic spindle assembly checkpoint signaling"/>
    <property type="evidence" value="ECO:0007669"/>
    <property type="project" value="TreeGrafter"/>
</dbReference>
<dbReference type="FunFam" id="1.10.510.10:FF:000377">
    <property type="entry name" value="Checkpoint protein kinase"/>
    <property type="match status" value="1"/>
</dbReference>
<protein>
    <recommendedName>
        <fullName evidence="8">Protein kinase domain-containing protein</fullName>
    </recommendedName>
</protein>
<feature type="compositionally biased region" description="Low complexity" evidence="7">
    <location>
        <begin position="268"/>
        <end position="289"/>
    </location>
</feature>
<dbReference type="SMART" id="SM00220">
    <property type="entry name" value="S_TKc"/>
    <property type="match status" value="1"/>
</dbReference>
<dbReference type="Proteomes" id="UP001321749">
    <property type="component" value="Unassembled WGS sequence"/>
</dbReference>
<feature type="compositionally biased region" description="Low complexity" evidence="7">
    <location>
        <begin position="173"/>
        <end position="185"/>
    </location>
</feature>
<dbReference type="FunFam" id="3.30.200.20:FF:000131">
    <property type="entry name" value="Dual specificity protein kinase TTK"/>
    <property type="match status" value="1"/>
</dbReference>
<evidence type="ECO:0000256" key="3">
    <source>
        <dbReference type="ARBA" id="ARBA00022741"/>
    </source>
</evidence>
<keyword evidence="4" id="KW-0418">Kinase</keyword>
<keyword evidence="1" id="KW-0723">Serine/threonine-protein kinase</keyword>
<proteinExistence type="predicted"/>
<feature type="compositionally biased region" description="Basic and acidic residues" evidence="7">
    <location>
        <begin position="224"/>
        <end position="236"/>
    </location>
</feature>
<feature type="binding site" evidence="6">
    <location>
        <position position="582"/>
    </location>
    <ligand>
        <name>ATP</name>
        <dbReference type="ChEBI" id="CHEBI:30616"/>
    </ligand>
</feature>
<feature type="compositionally biased region" description="Polar residues" evidence="7">
    <location>
        <begin position="354"/>
        <end position="365"/>
    </location>
</feature>
<dbReference type="AlphaFoldDB" id="A0AAV9HPC4"/>
<feature type="compositionally biased region" description="Basic and acidic residues" evidence="7">
    <location>
        <begin position="162"/>
        <end position="172"/>
    </location>
</feature>
<feature type="domain" description="Protein kinase" evidence="8">
    <location>
        <begin position="554"/>
        <end position="854"/>
    </location>
</feature>
<evidence type="ECO:0000256" key="7">
    <source>
        <dbReference type="SAM" id="MobiDB-lite"/>
    </source>
</evidence>
<dbReference type="InterPro" id="IPR000719">
    <property type="entry name" value="Prot_kinase_dom"/>
</dbReference>
<dbReference type="GO" id="GO:0004712">
    <property type="term" value="F:protein serine/threonine/tyrosine kinase activity"/>
    <property type="evidence" value="ECO:0007669"/>
    <property type="project" value="TreeGrafter"/>
</dbReference>
<dbReference type="InterPro" id="IPR011009">
    <property type="entry name" value="Kinase-like_dom_sf"/>
</dbReference>
<feature type="region of interest" description="Disordered" evidence="7">
    <location>
        <begin position="497"/>
        <end position="521"/>
    </location>
</feature>
<dbReference type="InterPro" id="IPR017441">
    <property type="entry name" value="Protein_kinase_ATP_BS"/>
</dbReference>
<feature type="region of interest" description="Disordered" evidence="7">
    <location>
        <begin position="267"/>
        <end position="430"/>
    </location>
</feature>
<evidence type="ECO:0000256" key="6">
    <source>
        <dbReference type="PROSITE-ProRule" id="PRU10141"/>
    </source>
</evidence>
<dbReference type="InterPro" id="IPR027084">
    <property type="entry name" value="Mps1_cat"/>
</dbReference>
<feature type="compositionally biased region" description="Polar residues" evidence="7">
    <location>
        <begin position="137"/>
        <end position="146"/>
    </location>
</feature>
<feature type="compositionally biased region" description="Basic and acidic residues" evidence="7">
    <location>
        <begin position="418"/>
        <end position="428"/>
    </location>
</feature>
<dbReference type="GO" id="GO:0004674">
    <property type="term" value="F:protein serine/threonine kinase activity"/>
    <property type="evidence" value="ECO:0007669"/>
    <property type="project" value="UniProtKB-KW"/>
</dbReference>
<dbReference type="GO" id="GO:0005634">
    <property type="term" value="C:nucleus"/>
    <property type="evidence" value="ECO:0007669"/>
    <property type="project" value="TreeGrafter"/>
</dbReference>
<dbReference type="InterPro" id="IPR008271">
    <property type="entry name" value="Ser/Thr_kinase_AS"/>
</dbReference>
<dbReference type="Gene3D" id="3.30.200.20">
    <property type="entry name" value="Phosphorylase Kinase, domain 1"/>
    <property type="match status" value="1"/>
</dbReference>
<sequence>MHEMSATSPTPMGAGSHFTSLGRRTSARQALRRPPSRPGLSRAESNPVGSASSLATTNTTSSAQRGSHSQQQQQQHYATLPDSSDDEMPKPMKLSALTKALLNDGHSEVSSGSVPASVDRPTSPAGRPGSRVMTRRSAMSASMTSVSDEREEVSRPARRPIRRDSVQRENDRPSSPFRSRESSPAPRKRVVRLSSTTPGNGAFNSSFNGSFQQGVRRSLSGRGRGSEVRERAEEKISQAAFSQQEELGQEPVLDVNTPVLPVRTVRIAVGSSGGKARSGSSSGVSSKRSTGYSDQEYPEDPATVGRPPVVAPQSSMRVKRVGKMTGSFLSGPARRGRRRQSEEDGEGQMGGDAFSSQEPDSQQPQYMDHNMEDVPASSFVASNYRDYAASGSPVSARDPSRAAMRRGGSASASPPESNEPKEPERSHLELSFSIPAPVPQVPVALNKENEEPIPPRPSKSAASSFIGEKDLKDLVKPIRPLVTDVRANAAPANNVSPERKALVNKSSNTPLRNAPPPPPKMSVVETATAAAGASAAAQANKKRQVLLRVNGRIYTRIDCIGRGGSGKVYRVSAESGKMLALKRVSLESADEHTVRGFKGEIDLLKRLHGVDRVIQLIDHELNLEKQLLSVLMEVGELDFNTLLKSRQSTPEGARLDPVFIRYYWKEMLECVQAVHAKDVVHSDLKPANFVLVQGRLKLIDFGIANAIQTEMTVNVHRETQVGTPNYMSPESLMDSNQYAFTAAQNGKFCIPPPLQYQKGMPKLMKLGKASDVWSLGCILYQMVYGLPPFGKIANQMSRCQAIINWAYQVDFPETTEDGSRVPPSLIRTMRRCLNREQKERPTCDELLADTDPFLYPQEFDPGVYAAAEQGKVVPMTEELLSRIIQSVVQRCKERLPTDGEAVAGWPAAYFTSIKKAVTGNGGRS</sequence>
<keyword evidence="2" id="KW-0808">Transferase</keyword>